<evidence type="ECO:0000313" key="5">
    <source>
        <dbReference type="Proteomes" id="UP001352852"/>
    </source>
</evidence>
<keyword evidence="1" id="KW-0221">Differentiation</keyword>
<reference evidence="4 5" key="1">
    <citation type="submission" date="2021-06" db="EMBL/GenBank/DDBJ databases">
        <authorList>
            <person name="Palmer J.M."/>
        </authorList>
    </citation>
    <scope>NUCLEOTIDE SEQUENCE [LARGE SCALE GENOMIC DNA]</scope>
    <source>
        <strain evidence="4 5">CL_MEX2019</strain>
        <tissue evidence="4">Muscle</tissue>
    </source>
</reference>
<feature type="domain" description="HTH OST-type" evidence="3">
    <location>
        <begin position="51"/>
        <end position="126"/>
    </location>
</feature>
<feature type="compositionally biased region" description="Polar residues" evidence="2">
    <location>
        <begin position="36"/>
        <end position="45"/>
    </location>
</feature>
<evidence type="ECO:0000256" key="2">
    <source>
        <dbReference type="SAM" id="MobiDB-lite"/>
    </source>
</evidence>
<dbReference type="Gene3D" id="3.30.420.610">
    <property type="entry name" value="LOTUS domain-like"/>
    <property type="match status" value="1"/>
</dbReference>
<evidence type="ECO:0000259" key="3">
    <source>
        <dbReference type="PROSITE" id="PS51644"/>
    </source>
</evidence>
<name>A0ABU7F2N8_9TELE</name>
<organism evidence="4 5">
    <name type="scientific">Characodon lateralis</name>
    <dbReference type="NCBI Taxonomy" id="208331"/>
    <lineage>
        <taxon>Eukaryota</taxon>
        <taxon>Metazoa</taxon>
        <taxon>Chordata</taxon>
        <taxon>Craniata</taxon>
        <taxon>Vertebrata</taxon>
        <taxon>Euteleostomi</taxon>
        <taxon>Actinopterygii</taxon>
        <taxon>Neopterygii</taxon>
        <taxon>Teleostei</taxon>
        <taxon>Neoteleostei</taxon>
        <taxon>Acanthomorphata</taxon>
        <taxon>Ovalentaria</taxon>
        <taxon>Atherinomorphae</taxon>
        <taxon>Cyprinodontiformes</taxon>
        <taxon>Goodeidae</taxon>
        <taxon>Characodon</taxon>
    </lineage>
</organism>
<feature type="compositionally biased region" description="Polar residues" evidence="2">
    <location>
        <begin position="149"/>
        <end position="172"/>
    </location>
</feature>
<keyword evidence="5" id="KW-1185">Reference proteome</keyword>
<feature type="region of interest" description="Disordered" evidence="2">
    <location>
        <begin position="273"/>
        <end position="306"/>
    </location>
</feature>
<accession>A0ABU7F2N8</accession>
<dbReference type="InterPro" id="IPR041966">
    <property type="entry name" value="LOTUS-like"/>
</dbReference>
<feature type="region of interest" description="Disordered" evidence="2">
    <location>
        <begin position="132"/>
        <end position="172"/>
    </location>
</feature>
<evidence type="ECO:0000256" key="1">
    <source>
        <dbReference type="ARBA" id="ARBA00022782"/>
    </source>
</evidence>
<comment type="caution">
    <text evidence="4">The sequence shown here is derived from an EMBL/GenBank/DDBJ whole genome shotgun (WGS) entry which is preliminary data.</text>
</comment>
<dbReference type="Proteomes" id="UP001352852">
    <property type="component" value="Unassembled WGS sequence"/>
</dbReference>
<protein>
    <recommendedName>
        <fullName evidence="3">HTH OST-type domain-containing protein</fullName>
    </recommendedName>
</protein>
<proteinExistence type="predicted"/>
<feature type="compositionally biased region" description="Polar residues" evidence="2">
    <location>
        <begin position="273"/>
        <end position="291"/>
    </location>
</feature>
<dbReference type="Pfam" id="PF12872">
    <property type="entry name" value="OST-HTH"/>
    <property type="match status" value="1"/>
</dbReference>
<evidence type="ECO:0000313" key="4">
    <source>
        <dbReference type="EMBL" id="MED6293718.1"/>
    </source>
</evidence>
<dbReference type="EMBL" id="JAHUTJ010074748">
    <property type="protein sequence ID" value="MED6293718.1"/>
    <property type="molecule type" value="Genomic_DNA"/>
</dbReference>
<gene>
    <name evidence="4" type="ORF">CHARACLAT_013481</name>
</gene>
<dbReference type="InterPro" id="IPR025605">
    <property type="entry name" value="OST-HTH/LOTUS_dom"/>
</dbReference>
<sequence>MVSSLEDLVVEGNVVFHKEHCRQSQDAAGAGFRPPASQTEASTKPQTKKKKKAKILQNVVGLIKEHPEGILLKNVAIFYSQTYKKKLSLSSLGFTNMSCLVESLKGDLVVKGEMVFHKIYLSEGQPAAETLTKIKEDSRPTIPRPPQSLKESGNSNLTPQAPASQWDNSPDSVAPLQSVTSFLGSSLIGSAPNHYIAGIPPVAASQPAKLLTQEELYQRVMEVIKTYQLAAPTMKQLQTCYSRKFDEPFPLRQYMSLYDNWEAKKLPAQAESAANSKTNAWQTTEATQNHTKGAEEETRPADGPTLLTADDYPVLGASKAVPTEKKSKVKEANEKEASAFVFRERHYAQQREVHRSNMRAVEAMEEDEDPKLRRRNRAMDPEWINSVTESVIREIASDGELVTKEKVISRVCNMIPSLDPGMLKPWTVPALKNLLYLTREINMFIEATEAVTSICTLYELGQSLAGLKDKKRYEELNLGPLCKLPVIHRMFKIDSNTKDDDIHEIETVDILKQINIFRRRNSKQRLDLAEFLKHLADHYSCDSPYKLGIRIHSFGLPISSLIKVSRCEQTIMERAREVIQKEFEEETMDRLRKIKRSVLEPMQGAGSFSSTGNLDLRKKYASMPAGDVVLEVLSNAQGVFSPRMVKWGFGVDQSAGKSLAAAFQAVFSFNHRKQNVTKLTAVGVLDLWLLWGVVADTGECLGLGNLGCPWVGVAGVSGGGDCDPHRDGALVAPGGDT</sequence>
<dbReference type="PROSITE" id="PS51644">
    <property type="entry name" value="HTH_OST"/>
    <property type="match status" value="1"/>
</dbReference>
<feature type="region of interest" description="Disordered" evidence="2">
    <location>
        <begin position="26"/>
        <end position="50"/>
    </location>
</feature>